<dbReference type="EMBL" id="KZ851924">
    <property type="protein sequence ID" value="RDH18421.1"/>
    <property type="molecule type" value="Genomic_DNA"/>
</dbReference>
<sequence>MEDRERNGKHQLTSGNDGKGDLFRTDIASLFPLSFTSCSLTSGGGSEKGVGWKRRKKKNEKKTTTMEADEEEEEWAAQEEPPRDWDSASLGRGQQVVRSTSSTAGRSDPLACSVFILTHGYRSGRVDEGSASKRANGEMGDLGGRFDRVLIKLNECRPVGAGPWVHLVLTSFLFSCKFGFVLPISLPIPYRAKGGCPPGSFFHWLWKLHPILRPTTAQTYTCPCEAIIKTPSHALESYIQNPISRPSFALTGLRLSFRIRPVRRCDYITQERTSAGYPMKLPAKNMLEAFVVGKCGAVLARTGMIRFSECRIFHGLSFPAPVLLFSCLLCEMKREHGMQIPRKYDTVTTDSGRKGTDTAGISEQARGFKPTANLKQLLMF</sequence>
<evidence type="ECO:0000256" key="1">
    <source>
        <dbReference type="SAM" id="MobiDB-lite"/>
    </source>
</evidence>
<reference evidence="2 3" key="1">
    <citation type="submission" date="2018-07" db="EMBL/GenBank/DDBJ databases">
        <title>Section-level genome sequencing of Aspergillus section Nigri to investigate inter- and intra-species variation.</title>
        <authorList>
            <consortium name="DOE Joint Genome Institute"/>
            <person name="Vesth T.C."/>
            <person name="Nybo J.L."/>
            <person name="Theobald S."/>
            <person name="Frisvad J.C."/>
            <person name="Larsen T.O."/>
            <person name="Nielsen K.F."/>
            <person name="Hoof J.B."/>
            <person name="Brandl J."/>
            <person name="Salamov A."/>
            <person name="Riley R."/>
            <person name="Gladden J.M."/>
            <person name="Phatale P."/>
            <person name="Nielsen M.T."/>
            <person name="Lyhne E.K."/>
            <person name="Kogle M.E."/>
            <person name="Strasser K."/>
            <person name="McDonnell E."/>
            <person name="Barry K."/>
            <person name="Clum A."/>
            <person name="Chen C."/>
            <person name="Nolan M."/>
            <person name="Sandor L."/>
            <person name="Kuo A."/>
            <person name="Lipzen A."/>
            <person name="Hainaut M."/>
            <person name="Drula E."/>
            <person name="Tsang A."/>
            <person name="Magnuson J.K."/>
            <person name="Henrissat B."/>
            <person name="Wiebenga A."/>
            <person name="Simmons B.A."/>
            <person name="Makela M.R."/>
            <person name="De vries R.P."/>
            <person name="Grigoriev I.V."/>
            <person name="Mortensen U.H."/>
            <person name="Baker S.E."/>
            <person name="Andersen M.R."/>
        </authorList>
    </citation>
    <scope>NUCLEOTIDE SEQUENCE [LARGE SCALE GENOMIC DNA]</scope>
    <source>
        <strain evidence="2 3">ATCC 13496</strain>
    </source>
</reference>
<dbReference type="AlphaFoldDB" id="A0A370BZ83"/>
<evidence type="ECO:0000313" key="3">
    <source>
        <dbReference type="Proteomes" id="UP000253845"/>
    </source>
</evidence>
<feature type="region of interest" description="Disordered" evidence="1">
    <location>
        <begin position="1"/>
        <end position="22"/>
    </location>
</feature>
<dbReference type="VEuPathDB" id="FungiDB:M747DRAFT_240988"/>
<feature type="compositionally biased region" description="Basic residues" evidence="1">
    <location>
        <begin position="51"/>
        <end position="60"/>
    </location>
</feature>
<feature type="compositionally biased region" description="Acidic residues" evidence="1">
    <location>
        <begin position="67"/>
        <end position="77"/>
    </location>
</feature>
<protein>
    <submittedName>
        <fullName evidence="2">Uncharacterized protein</fullName>
    </submittedName>
</protein>
<evidence type="ECO:0000313" key="2">
    <source>
        <dbReference type="EMBL" id="RDH18421.1"/>
    </source>
</evidence>
<feature type="region of interest" description="Disordered" evidence="1">
    <location>
        <begin position="38"/>
        <end position="106"/>
    </location>
</feature>
<name>A0A370BZ83_ASPNG</name>
<gene>
    <name evidence="2" type="ORF">M747DRAFT_240988</name>
</gene>
<accession>A0A370BZ83</accession>
<organism evidence="2 3">
    <name type="scientific">Aspergillus niger ATCC 13496</name>
    <dbReference type="NCBI Taxonomy" id="1353008"/>
    <lineage>
        <taxon>Eukaryota</taxon>
        <taxon>Fungi</taxon>
        <taxon>Dikarya</taxon>
        <taxon>Ascomycota</taxon>
        <taxon>Pezizomycotina</taxon>
        <taxon>Eurotiomycetes</taxon>
        <taxon>Eurotiomycetidae</taxon>
        <taxon>Eurotiales</taxon>
        <taxon>Aspergillaceae</taxon>
        <taxon>Aspergillus</taxon>
        <taxon>Aspergillus subgen. Circumdati</taxon>
    </lineage>
</organism>
<dbReference type="Proteomes" id="UP000253845">
    <property type="component" value="Unassembled WGS sequence"/>
</dbReference>
<feature type="compositionally biased region" description="Polar residues" evidence="1">
    <location>
        <begin position="96"/>
        <end position="105"/>
    </location>
</feature>
<proteinExistence type="predicted"/>